<comment type="caution">
    <text evidence="2">The sequence shown here is derived from an EMBL/GenBank/DDBJ whole genome shotgun (WGS) entry which is preliminary data.</text>
</comment>
<proteinExistence type="predicted"/>
<reference evidence="2 3" key="1">
    <citation type="submission" date="2020-03" db="EMBL/GenBank/DDBJ databases">
        <title>Soil Listeria distribution.</title>
        <authorList>
            <person name="Liao J."/>
            <person name="Wiedmann M."/>
        </authorList>
    </citation>
    <scope>NUCLEOTIDE SEQUENCE [LARGE SCALE GENOMIC DNA]</scope>
    <source>
        <strain evidence="2 3">FSL L7-1523</strain>
    </source>
</reference>
<dbReference type="AlphaFoldDB" id="A0A841Z7S5"/>
<accession>A0A841Z7S5</accession>
<dbReference type="RefSeq" id="WP_185426675.1">
    <property type="nucleotide sequence ID" value="NZ_JAARRL010000021.1"/>
</dbReference>
<feature type="coiled-coil region" evidence="1">
    <location>
        <begin position="2"/>
        <end position="39"/>
    </location>
</feature>
<keyword evidence="1" id="KW-0175">Coiled coil</keyword>
<evidence type="ECO:0000313" key="3">
    <source>
        <dbReference type="Proteomes" id="UP000564536"/>
    </source>
</evidence>
<dbReference type="Proteomes" id="UP000564536">
    <property type="component" value="Unassembled WGS sequence"/>
</dbReference>
<dbReference type="InterPro" id="IPR025014">
    <property type="entry name" value="DUF3958"/>
</dbReference>
<protein>
    <submittedName>
        <fullName evidence="2">DUF3958 family protein</fullName>
    </submittedName>
</protein>
<dbReference type="Pfam" id="PF13125">
    <property type="entry name" value="DUF3958"/>
    <property type="match status" value="1"/>
</dbReference>
<gene>
    <name evidence="2" type="ORF">HB943_12100</name>
</gene>
<evidence type="ECO:0000313" key="2">
    <source>
        <dbReference type="EMBL" id="MBC1501345.1"/>
    </source>
</evidence>
<sequence length="121" mass="14867">MEANIEKKMDALNLMLRQIEEKQDENREASNQLNRREQDWYDLSRTGSRVIDRVTERWREDRDIGWFLEDARLEFRQAEQRCTYELEEEKERLGKEKRVLMDQEDDCYYERRKLSLEGGSQ</sequence>
<dbReference type="EMBL" id="JAARRL010000021">
    <property type="protein sequence ID" value="MBC1501345.1"/>
    <property type="molecule type" value="Genomic_DNA"/>
</dbReference>
<evidence type="ECO:0000256" key="1">
    <source>
        <dbReference type="SAM" id="Coils"/>
    </source>
</evidence>
<name>A0A841Z7S5_9LIST</name>
<organism evidence="2 3">
    <name type="scientific">Listeria weihenstephanensis</name>
    <dbReference type="NCBI Taxonomy" id="1006155"/>
    <lineage>
        <taxon>Bacteria</taxon>
        <taxon>Bacillati</taxon>
        <taxon>Bacillota</taxon>
        <taxon>Bacilli</taxon>
        <taxon>Bacillales</taxon>
        <taxon>Listeriaceae</taxon>
        <taxon>Listeria</taxon>
    </lineage>
</organism>